<dbReference type="OrthoDB" id="695871at2759"/>
<organism evidence="2">
    <name type="scientific">Triticum aestivum</name>
    <name type="common">Wheat</name>
    <dbReference type="NCBI Taxonomy" id="4565"/>
    <lineage>
        <taxon>Eukaryota</taxon>
        <taxon>Viridiplantae</taxon>
        <taxon>Streptophyta</taxon>
        <taxon>Embryophyta</taxon>
        <taxon>Tracheophyta</taxon>
        <taxon>Spermatophyta</taxon>
        <taxon>Magnoliopsida</taxon>
        <taxon>Liliopsida</taxon>
        <taxon>Poales</taxon>
        <taxon>Poaceae</taxon>
        <taxon>BOP clade</taxon>
        <taxon>Pooideae</taxon>
        <taxon>Triticodae</taxon>
        <taxon>Triticeae</taxon>
        <taxon>Triticinae</taxon>
        <taxon>Triticum</taxon>
    </lineage>
</organism>
<evidence type="ECO:0000313" key="2">
    <source>
        <dbReference type="EnsemblPlants" id="TraesCS6D02G041400.1"/>
    </source>
</evidence>
<dbReference type="PANTHER" id="PTHR33463:SF90">
    <property type="entry name" value="NB-ARC DOMAIN-CONTAINING PROTEIN"/>
    <property type="match status" value="1"/>
</dbReference>
<dbReference type="SUPFAM" id="SSF52047">
    <property type="entry name" value="RNI-like"/>
    <property type="match status" value="1"/>
</dbReference>
<dbReference type="Gramene" id="TraesCS6D03G0081800.1">
    <property type="protein sequence ID" value="TraesCS6D03G0081800.1.CDS"/>
    <property type="gene ID" value="TraesCS6D03G0081800"/>
</dbReference>
<sequence length="1194" mass="134654">MAIYRGAWKYAVIMGNLEILTGNQNSDKIFRTELLTFEGLIRFIMPKPEEIKIQAKNIDAAAGEMIGVLEGTSKGNVILVHGWHGFGASAALKVLAQRMKSSKSKFDRVIHVDCSVWKSMRALQKAVAEELELPPSVMAIFDWCDEEDDFSGIDEGSRGVIADMRSEIFRNLISSRFVVIFHNGSMKYIDLYESCGAPAISVLSNKVLWTWHGRFQSKYIDFEEREKMELHTDVVVNYSHDDCIRDEALLEEAKEIVAYMGISEPDMNHMIVEKCFQYACALGSRSPGFKWVNWENHASIYLVCDGIIQGQGDTSAWVIADALQRNMSMDWLRFRTDDDVLRRHLLHDRWDLRPGEVGIVLSEVTSFFAVPDTTYLVRTATLQNGIFQHSHSSKLRVLHLSHCRFSFESPPFLCCSQLRLLQLNNCRNIPSDKHPSHNEDMSCFQKLWVLHLRSTSWYRLLSAEMKNFMADLRELTVEEVKDWSISDLRGRGPSLVKVHVEEQGCYLPTKDHNLPDLSSASFLKTVILINCVHVEQVVPGMMPPSVESFTFLRDSYTHHDYPRISRISFRGCSQLKSILWQGDLEKLEELDLSGTAVKTLDLRELEINNIKSLILLGCEKLYAILWPPKNKRTKVLEVLHTSTIQSTSPGQASLEEKPQKPIAAMGSSSSPVATAKEQGIRRYASFDFKWYICTRDTRILRSLEPVKRYIEHSHVYMEMGSSPTTAATVGDGEAAQGIRSLRKPDNYLYARDLFCQSDLQAGADNEGAISWMWDCPASPTPRAQDLYLHIHDKQELTMLACFTCMIAHPSFASDAHNHKVHAGGGLNGAESRVLLHLDYCPRLIHALPLSESVDTLPHLDTLEIVCCGDLREVFALDTKQKQQRIIGCPKLRRIHLYELPSLQHISGSRMSAPNLETVKIRGCWSLRSLPAVSRNNEKLPSVDCEKDWWDNLEWDGVEANHHPSLYEHNHSSYYKAQQQRGTVLSKPIISLAICFCCTLGNQFLPWDMNVDPVILWCSLRSGSKVPSLCSSFMDLHCHGLAVPPSEFGLMMHVASFERDGEINESAFSLGSMSNPPAHVAYIHACYSSGRSRPNVAGGGGGEPAVSVRRRWLEIKEAMHQAREQRSLSLRAAVSRGRWLHSSGPELDPPMWTALAVWSAEVKACWHTPRLATIPVPVPLAYGCTCEVTSLSDRL</sequence>
<dbReference type="OMA" id="LIRFIMP"/>
<dbReference type="InterPro" id="IPR057135">
    <property type="entry name" value="At4g27190-like_LRR"/>
</dbReference>
<dbReference type="Proteomes" id="UP000019116">
    <property type="component" value="Chromosome 6D"/>
</dbReference>
<accession>A0A3B6Q9R4</accession>
<protein>
    <recommendedName>
        <fullName evidence="1">Disease resistance protein At4g27190-like leucine-rich repeats domain-containing protein</fullName>
    </recommendedName>
</protein>
<proteinExistence type="predicted"/>
<dbReference type="InterPro" id="IPR050905">
    <property type="entry name" value="Plant_NBS-LRR"/>
</dbReference>
<dbReference type="PANTHER" id="PTHR33463">
    <property type="entry name" value="NB-ARC DOMAIN-CONTAINING PROTEIN-RELATED"/>
    <property type="match status" value="1"/>
</dbReference>
<reference evidence="2" key="2">
    <citation type="submission" date="2018-10" db="UniProtKB">
        <authorList>
            <consortium name="EnsemblPlants"/>
        </authorList>
    </citation>
    <scope>IDENTIFICATION</scope>
</reference>
<dbReference type="InterPro" id="IPR032675">
    <property type="entry name" value="LRR_dom_sf"/>
</dbReference>
<keyword evidence="3" id="KW-1185">Reference proteome</keyword>
<dbReference type="EnsemblPlants" id="TraesCS6D02G041400.1">
    <property type="protein sequence ID" value="TraesCS6D02G041400.1"/>
    <property type="gene ID" value="TraesCS6D02G041400"/>
</dbReference>
<dbReference type="PaxDb" id="4565-Traes_6AS_E5137D024.1"/>
<dbReference type="AlphaFoldDB" id="A0A3B6Q9R4"/>
<evidence type="ECO:0000259" key="1">
    <source>
        <dbReference type="Pfam" id="PF23247"/>
    </source>
</evidence>
<reference evidence="2" key="1">
    <citation type="submission" date="2018-08" db="EMBL/GenBank/DDBJ databases">
        <authorList>
            <person name="Rossello M."/>
        </authorList>
    </citation>
    <scope>NUCLEOTIDE SEQUENCE [LARGE SCALE GENOMIC DNA]</scope>
    <source>
        <strain evidence="2">cv. Chinese Spring</strain>
    </source>
</reference>
<dbReference type="SUPFAM" id="SSF52058">
    <property type="entry name" value="L domain-like"/>
    <property type="match status" value="1"/>
</dbReference>
<dbReference type="Pfam" id="PF23247">
    <property type="entry name" value="LRR_RPS2"/>
    <property type="match status" value="1"/>
</dbReference>
<dbReference type="Gene3D" id="3.80.10.10">
    <property type="entry name" value="Ribonuclease Inhibitor"/>
    <property type="match status" value="2"/>
</dbReference>
<dbReference type="Gramene" id="TraesCS6D02G041400.1">
    <property type="protein sequence ID" value="TraesCS6D02G041400.1"/>
    <property type="gene ID" value="TraesCS6D02G041400"/>
</dbReference>
<evidence type="ECO:0000313" key="3">
    <source>
        <dbReference type="Proteomes" id="UP000019116"/>
    </source>
</evidence>
<name>A0A3B6Q9R4_WHEAT</name>
<feature type="domain" description="Disease resistance protein At4g27190-like leucine-rich repeats" evidence="1">
    <location>
        <begin position="835"/>
        <end position="930"/>
    </location>
</feature>